<proteinExistence type="predicted"/>
<accession>A0A5N6LCV6</accession>
<dbReference type="EMBL" id="SZYD01001621">
    <property type="protein sequence ID" value="KAD0507644.1"/>
    <property type="molecule type" value="Genomic_DNA"/>
</dbReference>
<evidence type="ECO:0000313" key="2">
    <source>
        <dbReference type="Proteomes" id="UP000326396"/>
    </source>
</evidence>
<sequence>MFGGVPIYLLPPLGERPDFPGGGVYVTRIAQFPGLIDIEPTDLDTVHPVRLDSRTMHGMHIVQRFPYLGLRFALEKGLSEAIRRFQALEQLLIRE</sequence>
<organism evidence="1 2">
    <name type="scientific">Mikania micrantha</name>
    <name type="common">bitter vine</name>
    <dbReference type="NCBI Taxonomy" id="192012"/>
    <lineage>
        <taxon>Eukaryota</taxon>
        <taxon>Viridiplantae</taxon>
        <taxon>Streptophyta</taxon>
        <taxon>Embryophyta</taxon>
        <taxon>Tracheophyta</taxon>
        <taxon>Spermatophyta</taxon>
        <taxon>Magnoliopsida</taxon>
        <taxon>eudicotyledons</taxon>
        <taxon>Gunneridae</taxon>
        <taxon>Pentapetalae</taxon>
        <taxon>asterids</taxon>
        <taxon>campanulids</taxon>
        <taxon>Asterales</taxon>
        <taxon>Asteraceae</taxon>
        <taxon>Asteroideae</taxon>
        <taxon>Heliantheae alliance</taxon>
        <taxon>Eupatorieae</taxon>
        <taxon>Mikania</taxon>
    </lineage>
</organism>
<dbReference type="AlphaFoldDB" id="A0A5N6LCV6"/>
<comment type="caution">
    <text evidence="1">The sequence shown here is derived from an EMBL/GenBank/DDBJ whole genome shotgun (WGS) entry which is preliminary data.</text>
</comment>
<evidence type="ECO:0000313" key="1">
    <source>
        <dbReference type="EMBL" id="KAD0507644.1"/>
    </source>
</evidence>
<reference evidence="1 2" key="1">
    <citation type="submission" date="2019-05" db="EMBL/GenBank/DDBJ databases">
        <title>Mikania micrantha, genome provides insights into the molecular mechanism of rapid growth.</title>
        <authorList>
            <person name="Liu B."/>
        </authorList>
    </citation>
    <scope>NUCLEOTIDE SEQUENCE [LARGE SCALE GENOMIC DNA]</scope>
    <source>
        <strain evidence="1">NLD-2019</strain>
        <tissue evidence="1">Leaf</tissue>
    </source>
</reference>
<dbReference type="Proteomes" id="UP000326396">
    <property type="component" value="Unassembled WGS sequence"/>
</dbReference>
<keyword evidence="2" id="KW-1185">Reference proteome</keyword>
<name>A0A5N6LCV6_9ASTR</name>
<gene>
    <name evidence="1" type="ORF">E3N88_44149</name>
</gene>
<protein>
    <submittedName>
        <fullName evidence="1">Uncharacterized protein</fullName>
    </submittedName>
</protein>